<organism evidence="1">
    <name type="scientific">viral metagenome</name>
    <dbReference type="NCBI Taxonomy" id="1070528"/>
    <lineage>
        <taxon>unclassified sequences</taxon>
        <taxon>metagenomes</taxon>
        <taxon>organismal metagenomes</taxon>
    </lineage>
</organism>
<evidence type="ECO:0000313" key="1">
    <source>
        <dbReference type="EMBL" id="QHT18682.1"/>
    </source>
</evidence>
<sequence length="37" mass="4175">MIKYSCKNITIIFGELFVYQSVSKQCEEEAQCVALAS</sequence>
<name>A0A6C0DQS5_9ZZZZ</name>
<proteinExistence type="predicted"/>
<protein>
    <submittedName>
        <fullName evidence="1">Uncharacterized protein</fullName>
    </submittedName>
</protein>
<reference evidence="1" key="1">
    <citation type="journal article" date="2020" name="Nature">
        <title>Giant virus diversity and host interactions through global metagenomics.</title>
        <authorList>
            <person name="Schulz F."/>
            <person name="Roux S."/>
            <person name="Paez-Espino D."/>
            <person name="Jungbluth S."/>
            <person name="Walsh D.A."/>
            <person name="Denef V.J."/>
            <person name="McMahon K.D."/>
            <person name="Konstantinidis K.T."/>
            <person name="Eloe-Fadrosh E.A."/>
            <person name="Kyrpides N.C."/>
            <person name="Woyke T."/>
        </authorList>
    </citation>
    <scope>NUCLEOTIDE SEQUENCE</scope>
    <source>
        <strain evidence="1">GVMAG-M-3300023174-49</strain>
    </source>
</reference>
<accession>A0A6C0DQS5</accession>
<dbReference type="EMBL" id="MN739659">
    <property type="protein sequence ID" value="QHT18682.1"/>
    <property type="molecule type" value="Genomic_DNA"/>
</dbReference>
<dbReference type="AlphaFoldDB" id="A0A6C0DQS5"/>